<keyword evidence="3 5" id="KW-0378">Hydrolase</keyword>
<dbReference type="Pfam" id="PF00082">
    <property type="entry name" value="Peptidase_S8"/>
    <property type="match status" value="1"/>
</dbReference>
<dbReference type="PANTHER" id="PTHR43806">
    <property type="entry name" value="PEPTIDASE S8"/>
    <property type="match status" value="1"/>
</dbReference>
<gene>
    <name evidence="9" type="ORF">VB264_06965</name>
</gene>
<feature type="active site" description="Charge relay system" evidence="5">
    <location>
        <position position="179"/>
    </location>
</feature>
<accession>A0ABU5QKC6</accession>
<protein>
    <submittedName>
        <fullName evidence="9">S8 family serine peptidase</fullName>
    </submittedName>
</protein>
<feature type="domain" description="Peptidase S8/S53" evidence="7">
    <location>
        <begin position="170"/>
        <end position="443"/>
    </location>
</feature>
<dbReference type="InterPro" id="IPR017317">
    <property type="entry name" value="Pept_S8_subtilisin_bacteroid-2"/>
</dbReference>
<dbReference type="NCBIfam" id="TIGR04183">
    <property type="entry name" value="Por_Secre_tail"/>
    <property type="match status" value="1"/>
</dbReference>
<dbReference type="CDD" id="cd07493">
    <property type="entry name" value="Peptidases_S8_9"/>
    <property type="match status" value="1"/>
</dbReference>
<evidence type="ECO:0000313" key="9">
    <source>
        <dbReference type="EMBL" id="MEA5257516.1"/>
    </source>
</evidence>
<reference evidence="9 10" key="1">
    <citation type="submission" date="2023-12" db="EMBL/GenBank/DDBJ databases">
        <title>Novel species of the genus Arcicella isolated from rivers.</title>
        <authorList>
            <person name="Lu H."/>
        </authorList>
    </citation>
    <scope>NUCLEOTIDE SEQUENCE [LARGE SCALE GENOMIC DNA]</scope>
    <source>
        <strain evidence="9 10">LMG 21963</strain>
    </source>
</reference>
<evidence type="ECO:0000256" key="2">
    <source>
        <dbReference type="ARBA" id="ARBA00022670"/>
    </source>
</evidence>
<dbReference type="InterPro" id="IPR050131">
    <property type="entry name" value="Peptidase_S8_subtilisin-like"/>
</dbReference>
<dbReference type="PROSITE" id="PS00136">
    <property type="entry name" value="SUBTILASE_ASP"/>
    <property type="match status" value="1"/>
</dbReference>
<evidence type="ECO:0000259" key="8">
    <source>
        <dbReference type="Pfam" id="PF18962"/>
    </source>
</evidence>
<comment type="caution">
    <text evidence="9">The sequence shown here is derived from an EMBL/GenBank/DDBJ whole genome shotgun (WGS) entry which is preliminary data.</text>
</comment>
<dbReference type="EMBL" id="JAYFUL010000008">
    <property type="protein sequence ID" value="MEA5257516.1"/>
    <property type="molecule type" value="Genomic_DNA"/>
</dbReference>
<comment type="similarity">
    <text evidence="1 5">Belongs to the peptidase S8 family.</text>
</comment>
<name>A0ABU5QKC6_9BACT</name>
<feature type="chain" id="PRO_5045844324" evidence="6">
    <location>
        <begin position="23"/>
        <end position="542"/>
    </location>
</feature>
<feature type="active site" description="Charge relay system" evidence="5">
    <location>
        <position position="397"/>
    </location>
</feature>
<dbReference type="RefSeq" id="WP_323247954.1">
    <property type="nucleotide sequence ID" value="NZ_JAYFUL010000008.1"/>
</dbReference>
<dbReference type="Proteomes" id="UP001304671">
    <property type="component" value="Unassembled WGS sequence"/>
</dbReference>
<dbReference type="InterPro" id="IPR015500">
    <property type="entry name" value="Peptidase_S8_subtilisin-rel"/>
</dbReference>
<evidence type="ECO:0000256" key="4">
    <source>
        <dbReference type="ARBA" id="ARBA00022825"/>
    </source>
</evidence>
<evidence type="ECO:0000256" key="3">
    <source>
        <dbReference type="ARBA" id="ARBA00022801"/>
    </source>
</evidence>
<proteinExistence type="inferred from homology"/>
<evidence type="ECO:0000256" key="1">
    <source>
        <dbReference type="ARBA" id="ARBA00011073"/>
    </source>
</evidence>
<dbReference type="PROSITE" id="PS51892">
    <property type="entry name" value="SUBTILASE"/>
    <property type="match status" value="1"/>
</dbReference>
<dbReference type="SUPFAM" id="SSF52743">
    <property type="entry name" value="Subtilisin-like"/>
    <property type="match status" value="1"/>
</dbReference>
<keyword evidence="6" id="KW-0732">Signal</keyword>
<dbReference type="Gene3D" id="3.40.50.200">
    <property type="entry name" value="Peptidase S8/S53 domain"/>
    <property type="match status" value="1"/>
</dbReference>
<dbReference type="PRINTS" id="PR00723">
    <property type="entry name" value="SUBTILISIN"/>
</dbReference>
<feature type="active site" description="Charge relay system" evidence="5">
    <location>
        <position position="219"/>
    </location>
</feature>
<dbReference type="InterPro" id="IPR026444">
    <property type="entry name" value="Secre_tail"/>
</dbReference>
<sequence>MKLIILSVFFALSFLVHPSVNAQTLSAKYLLVFKDKSNSPYSVSQPLAYLSQRSVNRRQKQNIALTTKDLPVNPAYIGEVKKKGAKVIYTSRWMNAALIECTPTVLTSVLQLSFVKGLEINTSIDNPSTRTARKTTKFESLGTEALSYGLSKTQIEMIGADKMHDQGFHGEGMMIGVLDAGFNNANNIAALKPLFDEKRIVGTYDFVKNEKNVYEDDSHGTEVLSCMGAYLDGQLIGTAYKASFLLLRSEDAASEYLIEEANWLFAAEYADSIGVDLINSSLGYSEFDDASTSHKYADMNGKTTIAARAASWAASVGIVCVISAGNEGNAAWRYIATPADADSVITVGAVDALKSYVSFSSIGPSADGRVKPDLAVMGRSAAIITPNGNVSTSDGTSFSSPILCGMVAGFWQANPTLTAMTVIDRMRKSGSQYQTPDTRLGYGIPDFTRANSPTVLSTENENNQLFNVYPNPTTSEITIQLNDKKVNNYFTSLMDISGKTLLYQPINSLSFKLSLIHLNAGTYFLRIGNERKSALVKVLKIE</sequence>
<dbReference type="InterPro" id="IPR023827">
    <property type="entry name" value="Peptidase_S8_Asp-AS"/>
</dbReference>
<feature type="domain" description="Secretion system C-terminal sorting" evidence="8">
    <location>
        <begin position="468"/>
        <end position="537"/>
    </location>
</feature>
<keyword evidence="2 5" id="KW-0645">Protease</keyword>
<dbReference type="InterPro" id="IPR000209">
    <property type="entry name" value="Peptidase_S8/S53_dom"/>
</dbReference>
<dbReference type="PIRSF" id="PIRSF037903">
    <property type="entry name" value="Subtilisin_rel_GFO_2223"/>
    <property type="match status" value="1"/>
</dbReference>
<keyword evidence="4 5" id="KW-0720">Serine protease</keyword>
<evidence type="ECO:0000256" key="5">
    <source>
        <dbReference type="PROSITE-ProRule" id="PRU01240"/>
    </source>
</evidence>
<feature type="signal peptide" evidence="6">
    <location>
        <begin position="1"/>
        <end position="22"/>
    </location>
</feature>
<dbReference type="Pfam" id="PF18962">
    <property type="entry name" value="Por_Secre_tail"/>
    <property type="match status" value="1"/>
</dbReference>
<organism evidence="9 10">
    <name type="scientific">Arcicella aquatica</name>
    <dbReference type="NCBI Taxonomy" id="217141"/>
    <lineage>
        <taxon>Bacteria</taxon>
        <taxon>Pseudomonadati</taxon>
        <taxon>Bacteroidota</taxon>
        <taxon>Cytophagia</taxon>
        <taxon>Cytophagales</taxon>
        <taxon>Flectobacillaceae</taxon>
        <taxon>Arcicella</taxon>
    </lineage>
</organism>
<evidence type="ECO:0000259" key="7">
    <source>
        <dbReference type="Pfam" id="PF00082"/>
    </source>
</evidence>
<evidence type="ECO:0000256" key="6">
    <source>
        <dbReference type="SAM" id="SignalP"/>
    </source>
</evidence>
<evidence type="ECO:0000313" key="10">
    <source>
        <dbReference type="Proteomes" id="UP001304671"/>
    </source>
</evidence>
<keyword evidence="10" id="KW-1185">Reference proteome</keyword>
<dbReference type="InterPro" id="IPR036852">
    <property type="entry name" value="Peptidase_S8/S53_dom_sf"/>
</dbReference>
<dbReference type="PANTHER" id="PTHR43806:SF67">
    <property type="entry name" value="EGF-LIKE DOMAIN-CONTAINING PROTEIN"/>
    <property type="match status" value="1"/>
</dbReference>